<keyword evidence="2" id="KW-0675">Receptor</keyword>
<dbReference type="WormBase" id="Y54G11A.15">
    <property type="protein sequence ID" value="CE34515"/>
    <property type="gene ID" value="WBGene00005265"/>
    <property type="gene designation" value="srh-42"/>
</dbReference>
<gene>
    <name evidence="2 4" type="primary">srh-42</name>
    <name evidence="2" type="ORF">CELE_Y54G11A.15</name>
    <name evidence="4" type="ORF">Y54G11A.15</name>
</gene>
<evidence type="ECO:0000313" key="4">
    <source>
        <dbReference type="WormBase" id="Y54G11A.15"/>
    </source>
</evidence>
<feature type="transmembrane region" description="Helical" evidence="1">
    <location>
        <begin position="96"/>
        <end position="118"/>
    </location>
</feature>
<dbReference type="AGR" id="WB:WBGene00005265"/>
<dbReference type="HOGENOM" id="CLU_042960_1_0_1"/>
<dbReference type="OMA" id="CHIGSIC"/>
<organism evidence="2 3">
    <name type="scientific">Caenorhabditis elegans</name>
    <dbReference type="NCBI Taxonomy" id="6239"/>
    <lineage>
        <taxon>Eukaryota</taxon>
        <taxon>Metazoa</taxon>
        <taxon>Ecdysozoa</taxon>
        <taxon>Nematoda</taxon>
        <taxon>Chromadorea</taxon>
        <taxon>Rhabditida</taxon>
        <taxon>Rhabditina</taxon>
        <taxon>Rhabditomorpha</taxon>
        <taxon>Rhabditoidea</taxon>
        <taxon>Rhabditidae</taxon>
        <taxon>Peloderinae</taxon>
        <taxon>Caenorhabditis</taxon>
    </lineage>
</organism>
<dbReference type="PANTHER" id="PTHR22941:SF8">
    <property type="entry name" value="SERPENTINE RECEPTOR, CLASS H-RELATED"/>
    <property type="match status" value="1"/>
</dbReference>
<dbReference type="RefSeq" id="NP_001022472.1">
    <property type="nucleotide sequence ID" value="NM_001027301.3"/>
</dbReference>
<dbReference type="KEGG" id="cel:CELE_Y54G11A.15"/>
<dbReference type="GeneID" id="3565737"/>
<dbReference type="Pfam" id="PF10318">
    <property type="entry name" value="7TM_GPCR_Srh"/>
    <property type="match status" value="1"/>
</dbReference>
<feature type="transmembrane region" description="Helical" evidence="1">
    <location>
        <begin position="242"/>
        <end position="266"/>
    </location>
</feature>
<dbReference type="Proteomes" id="UP000001940">
    <property type="component" value="Chromosome II"/>
</dbReference>
<proteinExistence type="predicted"/>
<dbReference type="InterPro" id="IPR019422">
    <property type="entry name" value="7TM_GPCR_serpentine_rcpt_Srh"/>
</dbReference>
<feature type="transmembrane region" description="Helical" evidence="1">
    <location>
        <begin position="139"/>
        <end position="158"/>
    </location>
</feature>
<protein>
    <submittedName>
        <fullName evidence="2">Serpentine Receptor, class H</fullName>
    </submittedName>
</protein>
<feature type="transmembrane region" description="Helical" evidence="1">
    <location>
        <begin position="278"/>
        <end position="300"/>
    </location>
</feature>
<dbReference type="SMR" id="Q7YXA6"/>
<evidence type="ECO:0000313" key="3">
    <source>
        <dbReference type="Proteomes" id="UP000001940"/>
    </source>
</evidence>
<dbReference type="CTD" id="3565737"/>
<reference evidence="2 3" key="1">
    <citation type="journal article" date="1998" name="Science">
        <title>Genome sequence of the nematode C. elegans: a platform for investigating biology.</title>
        <authorList>
            <consortium name="The C. elegans sequencing consortium"/>
            <person name="Sulson J.E."/>
            <person name="Waterston R."/>
        </authorList>
    </citation>
    <scope>NUCLEOTIDE SEQUENCE [LARGE SCALE GENOMIC DNA]</scope>
    <source>
        <strain evidence="2 3">Bristol N2</strain>
    </source>
</reference>
<dbReference type="eggNOG" id="ENOG502RVRY">
    <property type="taxonomic scope" value="Eukaryota"/>
</dbReference>
<dbReference type="EMBL" id="BX284602">
    <property type="protein sequence ID" value="CAE11311.1"/>
    <property type="molecule type" value="Genomic_DNA"/>
</dbReference>
<dbReference type="OrthoDB" id="5858254at2759"/>
<dbReference type="PANTHER" id="PTHR22941">
    <property type="entry name" value="SERPENTINE RECEPTOR"/>
    <property type="match status" value="1"/>
</dbReference>
<keyword evidence="3" id="KW-1185">Reference proteome</keyword>
<sequence>MNNCRNVTYKASTDFLESGCHIGSICMFTFSSYTLFLIYKKSSEAMKSSVPYMIHLHLWTMFCDLTWAVIVLPMFFMPVIAAHASGLLLYVTKDPIALMWLPFASTGGMLGAMVNLFEHRHQAIVTNSRFVMRRKWTRRIYYTIFYTQLINFGLPEILTVPDDQVKAKQDAFQKFPCLPPIFFEDTSAVIQENARLFNPHMYIACALLTSMIWFYCSHIAWHLLPKNNPSMSSGTRKMLKNFFISMCIQVAIPTFVVQLPNIYWYISINSEFYSQELNNISIILFTLHGTSSSIATIFIYKPYRVYTKRLLLHKILRLPEPKPISTLASIPNRSVGIATLQ</sequence>
<evidence type="ECO:0000256" key="1">
    <source>
        <dbReference type="SAM" id="Phobius"/>
    </source>
</evidence>
<dbReference type="Bgee" id="WBGene00005265">
    <property type="expression patterns" value="Expressed in pharyngeal muscle cell (C elegans)"/>
</dbReference>
<feature type="transmembrane region" description="Helical" evidence="1">
    <location>
        <begin position="22"/>
        <end position="39"/>
    </location>
</feature>
<keyword evidence="1" id="KW-0472">Membrane</keyword>
<feature type="transmembrane region" description="Helical" evidence="1">
    <location>
        <begin position="201"/>
        <end position="221"/>
    </location>
</feature>
<evidence type="ECO:0000313" key="2">
    <source>
        <dbReference type="EMBL" id="CAE11311.1"/>
    </source>
</evidence>
<dbReference type="FunCoup" id="Q7YXA6">
    <property type="interactions" value="46"/>
</dbReference>
<name>Q7YXA6_CAEEL</name>
<dbReference type="InParanoid" id="Q7YXA6"/>
<feature type="transmembrane region" description="Helical" evidence="1">
    <location>
        <begin position="59"/>
        <end position="84"/>
    </location>
</feature>
<dbReference type="PhylomeDB" id="Q7YXA6"/>
<keyword evidence="1" id="KW-1133">Transmembrane helix</keyword>
<keyword evidence="1" id="KW-0812">Transmembrane</keyword>
<dbReference type="AlphaFoldDB" id="Q7YXA6"/>
<dbReference type="UCSC" id="Y54G11A.15">
    <property type="organism name" value="c. elegans"/>
</dbReference>
<dbReference type="InterPro" id="IPR053220">
    <property type="entry name" value="Nematode_rcpt-like_serp_H"/>
</dbReference>
<dbReference type="PaxDb" id="6239-Y54G11A.15"/>
<accession>Q7YXA6</accession>